<gene>
    <name evidence="1" type="primary">g11887</name>
    <name evidence="1" type="ORF">NpPPO83_00011887</name>
</gene>
<proteinExistence type="predicted"/>
<protein>
    <submittedName>
        <fullName evidence="1">C6 zinc finger domain protein</fullName>
    </submittedName>
</protein>
<reference evidence="1" key="1">
    <citation type="submission" date="2024-09" db="EMBL/GenBank/DDBJ databases">
        <title>Draft Genome Sequences of Neofusicoccum parvum.</title>
        <authorList>
            <person name="Ashida A."/>
            <person name="Camagna M."/>
            <person name="Tanaka A."/>
            <person name="Takemoto D."/>
        </authorList>
    </citation>
    <scope>NUCLEOTIDE SEQUENCE</scope>
    <source>
        <strain evidence="1">PPO83</strain>
    </source>
</reference>
<dbReference type="EMBL" id="BSXG01000110">
    <property type="protein sequence ID" value="GME43762.1"/>
    <property type="molecule type" value="Genomic_DNA"/>
</dbReference>
<comment type="caution">
    <text evidence="1">The sequence shown here is derived from an EMBL/GenBank/DDBJ whole genome shotgun (WGS) entry which is preliminary data.</text>
</comment>
<name>A0ACB5SJK7_9PEZI</name>
<evidence type="ECO:0000313" key="1">
    <source>
        <dbReference type="EMBL" id="GME43762.1"/>
    </source>
</evidence>
<dbReference type="Proteomes" id="UP001165186">
    <property type="component" value="Unassembled WGS sequence"/>
</dbReference>
<accession>A0ACB5SJK7</accession>
<evidence type="ECO:0000313" key="2">
    <source>
        <dbReference type="Proteomes" id="UP001165186"/>
    </source>
</evidence>
<sequence length="499" mass="55569">MVGVPGRSKGCATCRRRKKGCDLQKPACGQCIRSGVQCGGYTRERIFINQTSAPSAKTVIQRPTTSGPASGQPSFAIVLPDAFARSALESKSLGLFWEAYFPGGKPFTSADARFTTGSWLTTLDASYQREAALKHALFAVSLGTLGRRQGDIQMMTQGLAFHGRALRDMARAVQSPERAWRDELLAAAKLMSVFEILFGADEKDKLAQARSWKSHVNGELTLVQARSPYLHVSGIGHQLFVDGRYNMTILGVRTRKRMPLSSPEWKEIPWLLTPKTPKDALLDIMVDIPTLLENFDHVQVCEGEYARDAHRAEVMQECWDLDRRLCEWAQNMTFFADIDTLTYVDQLDDFAMAQITYMYWACCILVFVTLRSANVARSQPAALPARTDPRIYARKIARSIAYFFGPDRGIFSTHAASFPMALALSVLSDGPPAEEDVPGGRNQHLEDRKLLTSIFSQPQTGATIGKFLNSMQQGFAEEFESRTEDAVRKQDAGWDMRTP</sequence>
<organism evidence="1 2">
    <name type="scientific">Neofusicoccum parvum</name>
    <dbReference type="NCBI Taxonomy" id="310453"/>
    <lineage>
        <taxon>Eukaryota</taxon>
        <taxon>Fungi</taxon>
        <taxon>Dikarya</taxon>
        <taxon>Ascomycota</taxon>
        <taxon>Pezizomycotina</taxon>
        <taxon>Dothideomycetes</taxon>
        <taxon>Dothideomycetes incertae sedis</taxon>
        <taxon>Botryosphaeriales</taxon>
        <taxon>Botryosphaeriaceae</taxon>
        <taxon>Neofusicoccum</taxon>
    </lineage>
</organism>
<keyword evidence="2" id="KW-1185">Reference proteome</keyword>